<evidence type="ECO:0000259" key="2">
    <source>
        <dbReference type="Pfam" id="PF12770"/>
    </source>
</evidence>
<dbReference type="RefSeq" id="WP_096445244.1">
    <property type="nucleotide sequence ID" value="NZ_JBHSOG010000032.1"/>
</dbReference>
<accession>A0ABW1ARK4</accession>
<evidence type="ECO:0000313" key="4">
    <source>
        <dbReference type="Proteomes" id="UP001595974"/>
    </source>
</evidence>
<dbReference type="EMBL" id="JBHSOG010000032">
    <property type="protein sequence ID" value="MFC5769728.1"/>
    <property type="molecule type" value="Genomic_DNA"/>
</dbReference>
<dbReference type="Pfam" id="PF12770">
    <property type="entry name" value="CHAT"/>
    <property type="match status" value="1"/>
</dbReference>
<name>A0ABW1ARK4_9RHOO</name>
<protein>
    <submittedName>
        <fullName evidence="3">CHAT domain-containing protein</fullName>
    </submittedName>
</protein>
<evidence type="ECO:0000313" key="3">
    <source>
        <dbReference type="EMBL" id="MFC5769728.1"/>
    </source>
</evidence>
<dbReference type="InterPro" id="IPR024983">
    <property type="entry name" value="CHAT_dom"/>
</dbReference>
<organism evidence="3 4">
    <name type="scientific">Thauera sinica</name>
    <dbReference type="NCBI Taxonomy" id="2665146"/>
    <lineage>
        <taxon>Bacteria</taxon>
        <taxon>Pseudomonadati</taxon>
        <taxon>Pseudomonadota</taxon>
        <taxon>Betaproteobacteria</taxon>
        <taxon>Rhodocyclales</taxon>
        <taxon>Zoogloeaceae</taxon>
        <taxon>Thauera</taxon>
    </lineage>
</organism>
<keyword evidence="4" id="KW-1185">Reference proteome</keyword>
<reference evidence="4" key="1">
    <citation type="journal article" date="2019" name="Int. J. Syst. Evol. Microbiol.">
        <title>The Global Catalogue of Microorganisms (GCM) 10K type strain sequencing project: providing services to taxonomists for standard genome sequencing and annotation.</title>
        <authorList>
            <consortium name="The Broad Institute Genomics Platform"/>
            <consortium name="The Broad Institute Genome Sequencing Center for Infectious Disease"/>
            <person name="Wu L."/>
            <person name="Ma J."/>
        </authorList>
    </citation>
    <scope>NUCLEOTIDE SEQUENCE [LARGE SCALE GENOMIC DNA]</scope>
    <source>
        <strain evidence="4">SHR3</strain>
    </source>
</reference>
<comment type="caution">
    <text evidence="3">The sequence shown here is derived from an EMBL/GenBank/DDBJ whole genome shotgun (WGS) entry which is preliminary data.</text>
</comment>
<feature type="region of interest" description="Disordered" evidence="1">
    <location>
        <begin position="451"/>
        <end position="491"/>
    </location>
</feature>
<feature type="domain" description="CHAT" evidence="2">
    <location>
        <begin position="273"/>
        <end position="401"/>
    </location>
</feature>
<proteinExistence type="predicted"/>
<sequence>MQITPAVIADRTLGLQPTDAVPFETPAFEDGVTLAFLTPADGRGTLLRVIPGTRLQHLLGDQTIEVRLPITVAKLAGAVNACQRAWWRATVEGSSYPYLNLRHRYPFAQASEQPMPSALFNRVVLPKLAEAGAVLFVEIFQPSEQRYPEAHALGTRLREALLHTQDLRVLVLSDECMAPWNFLYLGSLDDPSADGFLGLRHLVEHAFPEVPVPDPRLTVPAVALHANLDLDRQQDTADVAAVAEFSRLLRQFGITPREEHHRAPFLKGLRQRPAESIFYFICHGGRLDAEAGLALDSASLALTPTPEDSDPVVPADITTHLNGFALPGEPLVFINACQSVRSGSLFFSGFAERFLDKRARSLLGSEIEMPAVFARDFADHFFRELFRGGKENAVGRVLLRLRRYYFELQNPLGLAYSLYGGGNAYLPVGLMPAEPPSGGFQYAAGGLADRRPHAAGAPVQRPLPAHTRRTHPRPQRHQVGGVPRRRTTRPS</sequence>
<feature type="compositionally biased region" description="Basic residues" evidence="1">
    <location>
        <begin position="466"/>
        <end position="476"/>
    </location>
</feature>
<gene>
    <name evidence="3" type="ORF">ACFPTN_10125</name>
</gene>
<dbReference type="Proteomes" id="UP001595974">
    <property type="component" value="Unassembled WGS sequence"/>
</dbReference>
<evidence type="ECO:0000256" key="1">
    <source>
        <dbReference type="SAM" id="MobiDB-lite"/>
    </source>
</evidence>